<organism evidence="2 3">
    <name type="scientific">Streptococcus parasuis</name>
    <dbReference type="NCBI Taxonomy" id="1501662"/>
    <lineage>
        <taxon>Bacteria</taxon>
        <taxon>Bacillati</taxon>
        <taxon>Bacillota</taxon>
        <taxon>Bacilli</taxon>
        <taxon>Lactobacillales</taxon>
        <taxon>Streptococcaceae</taxon>
        <taxon>Streptococcus</taxon>
    </lineage>
</organism>
<evidence type="ECO:0000313" key="2">
    <source>
        <dbReference type="EMBL" id="MET3533469.1"/>
    </source>
</evidence>
<accession>A0ABV2EQS3</accession>
<proteinExistence type="predicted"/>
<dbReference type="Proteomes" id="UP001549134">
    <property type="component" value="Unassembled WGS sequence"/>
</dbReference>
<name>A0ABV2EQS3_9STRE</name>
<comment type="caution">
    <text evidence="2">The sequence shown here is derived from an EMBL/GenBank/DDBJ whole genome shotgun (WGS) entry which is preliminary data.</text>
</comment>
<evidence type="ECO:0000256" key="1">
    <source>
        <dbReference type="SAM" id="Phobius"/>
    </source>
</evidence>
<keyword evidence="1" id="KW-0472">Membrane</keyword>
<dbReference type="EMBL" id="JBEPLX010000005">
    <property type="protein sequence ID" value="MET3533469.1"/>
    <property type="molecule type" value="Genomic_DNA"/>
</dbReference>
<keyword evidence="3" id="KW-1185">Reference proteome</keyword>
<protein>
    <submittedName>
        <fullName evidence="2">Uncharacterized protein</fullName>
    </submittedName>
</protein>
<keyword evidence="1" id="KW-0812">Transmembrane</keyword>
<reference evidence="2 3" key="1">
    <citation type="submission" date="2024-06" db="EMBL/GenBank/DDBJ databases">
        <title>Genomic Encyclopedia of Type Strains, Phase IV (KMG-IV): sequencing the most valuable type-strain genomes for metagenomic binning, comparative biology and taxonomic classification.</title>
        <authorList>
            <person name="Goeker M."/>
        </authorList>
    </citation>
    <scope>NUCLEOTIDE SEQUENCE [LARGE SCALE GENOMIC DNA]</scope>
    <source>
        <strain evidence="2 3">DSM 29126</strain>
    </source>
</reference>
<keyword evidence="1" id="KW-1133">Transmembrane helix</keyword>
<feature type="transmembrane region" description="Helical" evidence="1">
    <location>
        <begin position="12"/>
        <end position="31"/>
    </location>
</feature>
<evidence type="ECO:0000313" key="3">
    <source>
        <dbReference type="Proteomes" id="UP001549134"/>
    </source>
</evidence>
<gene>
    <name evidence="2" type="ORF">ABID50_000625</name>
</gene>
<sequence length="43" mass="4958">MQNGLASDRKMIKMFGLILEVPNFFVFILFLNTCNSLLKTFTT</sequence>